<dbReference type="AlphaFoldDB" id="A0A7S9KMT8"/>
<dbReference type="Proteomes" id="UP000594364">
    <property type="component" value="Chromosome 1"/>
</dbReference>
<reference evidence="2 3" key="1">
    <citation type="journal article" date="2018" name="PLoS Genet.">
        <title>Repeat elements organise 3D genome structure and mediate transcription in the filamentous fungus Epichloe festucae.</title>
        <authorList>
            <person name="Winter D.J."/>
            <person name="Ganley A.R.D."/>
            <person name="Young C.A."/>
            <person name="Liachko I."/>
            <person name="Schardl C.L."/>
            <person name="Dupont P.Y."/>
            <person name="Berry D."/>
            <person name="Ram A."/>
            <person name="Scott B."/>
            <person name="Cox M.P."/>
        </authorList>
    </citation>
    <scope>NUCLEOTIDE SEQUENCE [LARGE SCALE GENOMIC DNA]</scope>
    <source>
        <strain evidence="2 3">Fl1</strain>
    </source>
</reference>
<accession>A0A7S9KMT8</accession>
<sequence>MLQVAMCSAAPAHGIEFYDETVGAGEARMGLRLRPSDPGYLAWATAIHRFYRAEEKQATRRKSGPDTMRVHANLEDDRVSTRDGEAGHVPMDDSSSALESRATRAEAH</sequence>
<feature type="region of interest" description="Disordered" evidence="1">
    <location>
        <begin position="55"/>
        <end position="108"/>
    </location>
</feature>
<evidence type="ECO:0000313" key="3">
    <source>
        <dbReference type="Proteomes" id="UP000594364"/>
    </source>
</evidence>
<evidence type="ECO:0000256" key="1">
    <source>
        <dbReference type="SAM" id="MobiDB-lite"/>
    </source>
</evidence>
<organism evidence="2 3">
    <name type="scientific">Epichloe festucae (strain Fl1)</name>
    <dbReference type="NCBI Taxonomy" id="877507"/>
    <lineage>
        <taxon>Eukaryota</taxon>
        <taxon>Fungi</taxon>
        <taxon>Dikarya</taxon>
        <taxon>Ascomycota</taxon>
        <taxon>Pezizomycotina</taxon>
        <taxon>Sordariomycetes</taxon>
        <taxon>Hypocreomycetidae</taxon>
        <taxon>Hypocreales</taxon>
        <taxon>Clavicipitaceae</taxon>
        <taxon>Epichloe</taxon>
    </lineage>
</organism>
<name>A0A7S9KMT8_EPIFF</name>
<gene>
    <name evidence="2" type="ORF">C2857_007523</name>
</gene>
<dbReference type="EMBL" id="CP031385">
    <property type="protein sequence ID" value="QPG95031.1"/>
    <property type="molecule type" value="Genomic_DNA"/>
</dbReference>
<feature type="compositionally biased region" description="Basic and acidic residues" evidence="1">
    <location>
        <begin position="68"/>
        <end position="86"/>
    </location>
</feature>
<keyword evidence="3" id="KW-1185">Reference proteome</keyword>
<proteinExistence type="predicted"/>
<evidence type="ECO:0000313" key="2">
    <source>
        <dbReference type="EMBL" id="QPG95031.1"/>
    </source>
</evidence>
<protein>
    <submittedName>
        <fullName evidence="2">Uncharacterized protein</fullName>
    </submittedName>
</protein>